<name>N1UUW9_LEPIR</name>
<reference evidence="1 2" key="1">
    <citation type="submission" date="2013-02" db="EMBL/GenBank/DDBJ databases">
        <authorList>
            <person name="Harkins D.M."/>
            <person name="Durkin A.S."/>
            <person name="Brinkac L.M."/>
            <person name="Haft D.H."/>
            <person name="Selengut J.D."/>
            <person name="Sanka R."/>
            <person name="DePew J."/>
            <person name="Purushe J."/>
            <person name="Picardeau M."/>
            <person name="Werts C."/>
            <person name="Goarant C."/>
            <person name="Vinetz J.M."/>
            <person name="Sutton G.G."/>
            <person name="Nierman W.C."/>
            <person name="Fouts D.E."/>
        </authorList>
    </citation>
    <scope>NUCLEOTIDE SEQUENCE [LARGE SCALE GENOMIC DNA]</scope>
    <source>
        <strain evidence="1 2">200703203</strain>
    </source>
</reference>
<accession>N1UUW9</accession>
<protein>
    <submittedName>
        <fullName evidence="1">Uncharacterized protein</fullName>
    </submittedName>
</protein>
<sequence length="52" mass="6250">MLDLRKLIFNPFDFFTGHPFAKENQKSNYKITVKLHSLNKILKKKFLNRTIL</sequence>
<organism evidence="1 2">
    <name type="scientific">Leptospira interrogans serovar Australis str. 200703203</name>
    <dbReference type="NCBI Taxonomy" id="1085541"/>
    <lineage>
        <taxon>Bacteria</taxon>
        <taxon>Pseudomonadati</taxon>
        <taxon>Spirochaetota</taxon>
        <taxon>Spirochaetia</taxon>
        <taxon>Leptospirales</taxon>
        <taxon>Leptospiraceae</taxon>
        <taxon>Leptospira</taxon>
    </lineage>
</organism>
<dbReference type="EMBL" id="AHNY02000131">
    <property type="protein sequence ID" value="EMY25685.1"/>
    <property type="molecule type" value="Genomic_DNA"/>
</dbReference>
<proteinExistence type="predicted"/>
<evidence type="ECO:0000313" key="2">
    <source>
        <dbReference type="Proteomes" id="UP000012220"/>
    </source>
</evidence>
<dbReference type="AlphaFoldDB" id="N1UUW9"/>
<dbReference type="BioCyc" id="LINT1085541:G11IQ-180-MONOMER"/>
<dbReference type="Proteomes" id="UP000012220">
    <property type="component" value="Unassembled WGS sequence"/>
</dbReference>
<evidence type="ECO:0000313" key="1">
    <source>
        <dbReference type="EMBL" id="EMY25685.1"/>
    </source>
</evidence>
<gene>
    <name evidence="1" type="ORF">LEP1GSC115_1404</name>
</gene>
<comment type="caution">
    <text evidence="1">The sequence shown here is derived from an EMBL/GenBank/DDBJ whole genome shotgun (WGS) entry which is preliminary data.</text>
</comment>